<proteinExistence type="inferred from homology"/>
<feature type="transmembrane region" description="Helical" evidence="11">
    <location>
        <begin position="20"/>
        <end position="38"/>
    </location>
</feature>
<dbReference type="GO" id="GO:0004497">
    <property type="term" value="F:monooxygenase activity"/>
    <property type="evidence" value="ECO:0007669"/>
    <property type="project" value="UniProtKB-KW"/>
</dbReference>
<keyword evidence="13" id="KW-1185">Reference proteome</keyword>
<feature type="binding site" description="axial binding residue" evidence="8">
    <location>
        <position position="463"/>
    </location>
    <ligand>
        <name>heme</name>
        <dbReference type="ChEBI" id="CHEBI:30413"/>
    </ligand>
    <ligandPart>
        <name>Fe</name>
        <dbReference type="ChEBI" id="CHEBI:18248"/>
    </ligandPart>
</feature>
<dbReference type="AlphaFoldDB" id="A0AA86RTV2"/>
<protein>
    <recommendedName>
        <fullName evidence="14">Cytochrome P450</fullName>
    </recommendedName>
</protein>
<dbReference type="InterPro" id="IPR036396">
    <property type="entry name" value="Cyt_P450_sf"/>
</dbReference>
<evidence type="ECO:0000256" key="6">
    <source>
        <dbReference type="ARBA" id="ARBA00023004"/>
    </source>
</evidence>
<dbReference type="PRINTS" id="PR00385">
    <property type="entry name" value="P450"/>
</dbReference>
<dbReference type="PANTHER" id="PTHR47953:SF16">
    <property type="entry name" value="CYTOCHROME P450 71D8"/>
    <property type="match status" value="1"/>
</dbReference>
<dbReference type="PANTHER" id="PTHR47953">
    <property type="entry name" value="OS08G0105600 PROTEIN"/>
    <property type="match status" value="1"/>
</dbReference>
<gene>
    <name evidence="12" type="ORF">AYBTSS11_LOCUS4589</name>
</gene>
<comment type="similarity">
    <text evidence="2 9">Belongs to the cytochrome P450 family.</text>
</comment>
<keyword evidence="7 9" id="KW-0503">Monooxygenase</keyword>
<evidence type="ECO:0000256" key="2">
    <source>
        <dbReference type="ARBA" id="ARBA00010617"/>
    </source>
</evidence>
<feature type="coiled-coil region" evidence="10">
    <location>
        <begin position="248"/>
        <end position="275"/>
    </location>
</feature>
<comment type="cofactor">
    <cofactor evidence="1 8">
        <name>heme</name>
        <dbReference type="ChEBI" id="CHEBI:30413"/>
    </cofactor>
</comment>
<dbReference type="InterPro" id="IPR002401">
    <property type="entry name" value="Cyt_P450_E_grp-I"/>
</dbReference>
<dbReference type="FunFam" id="1.10.630.10:FF:000008">
    <property type="entry name" value="Cytochrome P450 71D8"/>
    <property type="match status" value="1"/>
</dbReference>
<dbReference type="GO" id="GO:0005506">
    <property type="term" value="F:iron ion binding"/>
    <property type="evidence" value="ECO:0007669"/>
    <property type="project" value="InterPro"/>
</dbReference>
<dbReference type="InterPro" id="IPR001128">
    <property type="entry name" value="Cyt_P450"/>
</dbReference>
<evidence type="ECO:0000256" key="5">
    <source>
        <dbReference type="ARBA" id="ARBA00023002"/>
    </source>
</evidence>
<keyword evidence="4 8" id="KW-0479">Metal-binding</keyword>
<dbReference type="Gene3D" id="1.10.630.10">
    <property type="entry name" value="Cytochrome P450"/>
    <property type="match status" value="1"/>
</dbReference>
<keyword evidence="6 8" id="KW-0408">Iron</keyword>
<evidence type="ECO:0000256" key="9">
    <source>
        <dbReference type="RuleBase" id="RU000461"/>
    </source>
</evidence>
<keyword evidence="5 9" id="KW-0560">Oxidoreductase</keyword>
<evidence type="ECO:0000256" key="1">
    <source>
        <dbReference type="ARBA" id="ARBA00001971"/>
    </source>
</evidence>
<evidence type="ECO:0000256" key="4">
    <source>
        <dbReference type="ARBA" id="ARBA00022723"/>
    </source>
</evidence>
<dbReference type="CDD" id="cd11072">
    <property type="entry name" value="CYP71-like"/>
    <property type="match status" value="1"/>
</dbReference>
<dbReference type="PROSITE" id="PS00086">
    <property type="entry name" value="CYTOCHROME_P450"/>
    <property type="match status" value="1"/>
</dbReference>
<evidence type="ECO:0000256" key="10">
    <source>
        <dbReference type="SAM" id="Coils"/>
    </source>
</evidence>
<keyword evidence="10" id="KW-0175">Coiled coil</keyword>
<evidence type="ECO:0000256" key="3">
    <source>
        <dbReference type="ARBA" id="ARBA00022617"/>
    </source>
</evidence>
<sequence>MANNESTTTLKTIKAAMEAQTYFLGIALSLLFLLNWLAKYYKLKPNVSHKLPPGPNTLPLIGNLHQLALAGSLPHHALRKLAQKYGPLMQLQLGEIPTVIASSSEMAKEIMKTHDIAFVQRPQFIFGDILSYGGMNIVFAPYGDYWRQMRKICALELLSAKRVKSFSSIREDETAKLIDSIRRSAGSQVNLSHKIYSLISASVSRAAFGGKHKDQEEFVLPLLRRVIEAIGGFDFVDLFPSLKFIHFITGKRAKLEKLQKQVDELLDRVVQEHQDKRKEVKEGGVEIEDEDFVDVLLRIQENDTLDVKMKTSQVKAVILDVFVAGSDTSASVLEWAMAEIMKNPRVKEKAQSEIRQAFREKETIHESDVEELSYLKLVIKETLRLHPPVPLLIPRECMELTNIDGYEIPKKTKVMINVWAMGRDAEYWSDAERFIPERFEGSSMDFKGNNFEYVPFGAGRRMCPGMTFGLASIMLPLTLLLYHFNWELPNEISPENMDMTEQPGLVIGRKNALRLIPFVYHP</sequence>
<dbReference type="EMBL" id="OY731399">
    <property type="protein sequence ID" value="CAJ1929927.1"/>
    <property type="molecule type" value="Genomic_DNA"/>
</dbReference>
<keyword evidence="11" id="KW-1133">Transmembrane helix</keyword>
<accession>A0AA86RTV2</accession>
<reference evidence="12" key="1">
    <citation type="submission" date="2023-10" db="EMBL/GenBank/DDBJ databases">
        <authorList>
            <person name="Domelevo Entfellner J.-B."/>
        </authorList>
    </citation>
    <scope>NUCLEOTIDE SEQUENCE</scope>
</reference>
<dbReference type="PRINTS" id="PR00463">
    <property type="entry name" value="EP450I"/>
</dbReference>
<keyword evidence="11" id="KW-0812">Transmembrane</keyword>
<dbReference type="SUPFAM" id="SSF48264">
    <property type="entry name" value="Cytochrome P450"/>
    <property type="match status" value="1"/>
</dbReference>
<evidence type="ECO:0000256" key="8">
    <source>
        <dbReference type="PIRSR" id="PIRSR602401-1"/>
    </source>
</evidence>
<dbReference type="Gramene" id="rna-AYBTSS11_LOCUS4589">
    <property type="protein sequence ID" value="CAJ1929927.1"/>
    <property type="gene ID" value="gene-AYBTSS11_LOCUS4589"/>
</dbReference>
<keyword evidence="11" id="KW-0472">Membrane</keyword>
<keyword evidence="3 8" id="KW-0349">Heme</keyword>
<evidence type="ECO:0000313" key="12">
    <source>
        <dbReference type="EMBL" id="CAJ1929927.1"/>
    </source>
</evidence>
<evidence type="ECO:0000256" key="7">
    <source>
        <dbReference type="ARBA" id="ARBA00023033"/>
    </source>
</evidence>
<dbReference type="GO" id="GO:0016705">
    <property type="term" value="F:oxidoreductase activity, acting on paired donors, with incorporation or reduction of molecular oxygen"/>
    <property type="evidence" value="ECO:0007669"/>
    <property type="project" value="InterPro"/>
</dbReference>
<dbReference type="GO" id="GO:0020037">
    <property type="term" value="F:heme binding"/>
    <property type="evidence" value="ECO:0007669"/>
    <property type="project" value="InterPro"/>
</dbReference>
<dbReference type="InterPro" id="IPR017972">
    <property type="entry name" value="Cyt_P450_CS"/>
</dbReference>
<evidence type="ECO:0000313" key="13">
    <source>
        <dbReference type="Proteomes" id="UP001189624"/>
    </source>
</evidence>
<evidence type="ECO:0000256" key="11">
    <source>
        <dbReference type="SAM" id="Phobius"/>
    </source>
</evidence>
<dbReference type="InterPro" id="IPR052306">
    <property type="entry name" value="CYP450_71D"/>
</dbReference>
<evidence type="ECO:0008006" key="14">
    <source>
        <dbReference type="Google" id="ProtNLM"/>
    </source>
</evidence>
<dbReference type="Proteomes" id="UP001189624">
    <property type="component" value="Chromosome 2"/>
</dbReference>
<name>A0AA86RTV2_9FABA</name>
<organism evidence="12 13">
    <name type="scientific">Sphenostylis stenocarpa</name>
    <dbReference type="NCBI Taxonomy" id="92480"/>
    <lineage>
        <taxon>Eukaryota</taxon>
        <taxon>Viridiplantae</taxon>
        <taxon>Streptophyta</taxon>
        <taxon>Embryophyta</taxon>
        <taxon>Tracheophyta</taxon>
        <taxon>Spermatophyta</taxon>
        <taxon>Magnoliopsida</taxon>
        <taxon>eudicotyledons</taxon>
        <taxon>Gunneridae</taxon>
        <taxon>Pentapetalae</taxon>
        <taxon>rosids</taxon>
        <taxon>fabids</taxon>
        <taxon>Fabales</taxon>
        <taxon>Fabaceae</taxon>
        <taxon>Papilionoideae</taxon>
        <taxon>50 kb inversion clade</taxon>
        <taxon>NPAAA clade</taxon>
        <taxon>indigoferoid/millettioid clade</taxon>
        <taxon>Phaseoleae</taxon>
        <taxon>Sphenostylis</taxon>
    </lineage>
</organism>
<dbReference type="Pfam" id="PF00067">
    <property type="entry name" value="p450"/>
    <property type="match status" value="1"/>
</dbReference>